<dbReference type="InterPro" id="IPR023865">
    <property type="entry name" value="Aliphatic_acid_kinase_CS"/>
</dbReference>
<dbReference type="HAMAP" id="MF_00020">
    <property type="entry name" value="Acetate_kinase"/>
    <property type="match status" value="1"/>
</dbReference>
<dbReference type="RefSeq" id="WP_085276026.1">
    <property type="nucleotide sequence ID" value="NZ_FXAG01000007.1"/>
</dbReference>
<organism evidence="11 12">
    <name type="scientific">Pseudogulbenkiania subflava DSM 22618</name>
    <dbReference type="NCBI Taxonomy" id="1123014"/>
    <lineage>
        <taxon>Bacteria</taxon>
        <taxon>Pseudomonadati</taxon>
        <taxon>Pseudomonadota</taxon>
        <taxon>Betaproteobacteria</taxon>
        <taxon>Neisseriales</taxon>
        <taxon>Chromobacteriaceae</taxon>
        <taxon>Pseudogulbenkiania</taxon>
    </lineage>
</organism>
<dbReference type="GO" id="GO:0008776">
    <property type="term" value="F:acetate kinase activity"/>
    <property type="evidence" value="ECO:0007669"/>
    <property type="project" value="UniProtKB-UniRule"/>
</dbReference>
<dbReference type="InterPro" id="IPR004372">
    <property type="entry name" value="Ac/propionate_kinase"/>
</dbReference>
<dbReference type="GO" id="GO:0006083">
    <property type="term" value="P:acetate metabolic process"/>
    <property type="evidence" value="ECO:0007669"/>
    <property type="project" value="TreeGrafter"/>
</dbReference>
<dbReference type="Gene3D" id="3.30.420.40">
    <property type="match status" value="2"/>
</dbReference>
<comment type="subunit">
    <text evidence="9">Homodimer.</text>
</comment>
<evidence type="ECO:0000256" key="10">
    <source>
        <dbReference type="RuleBase" id="RU003835"/>
    </source>
</evidence>
<dbReference type="InterPro" id="IPR000890">
    <property type="entry name" value="Aliphatic_acid_kin_short-chain"/>
</dbReference>
<keyword evidence="5 9" id="KW-0547">Nucleotide-binding</keyword>
<evidence type="ECO:0000313" key="11">
    <source>
        <dbReference type="EMBL" id="SMF18050.1"/>
    </source>
</evidence>
<keyword evidence="8 9" id="KW-0460">Magnesium</keyword>
<dbReference type="GO" id="GO:0005524">
    <property type="term" value="F:ATP binding"/>
    <property type="evidence" value="ECO:0007669"/>
    <property type="project" value="UniProtKB-KW"/>
</dbReference>
<evidence type="ECO:0000256" key="5">
    <source>
        <dbReference type="ARBA" id="ARBA00022741"/>
    </source>
</evidence>
<feature type="site" description="Transition state stabilizer" evidence="9">
    <location>
        <position position="237"/>
    </location>
</feature>
<accession>A0A1Y6BLP4</accession>
<comment type="similarity">
    <text evidence="1 9 10">Belongs to the acetokinase family.</text>
</comment>
<dbReference type="Proteomes" id="UP000192920">
    <property type="component" value="Unassembled WGS sequence"/>
</dbReference>
<dbReference type="GO" id="GO:0005829">
    <property type="term" value="C:cytosol"/>
    <property type="evidence" value="ECO:0007669"/>
    <property type="project" value="TreeGrafter"/>
</dbReference>
<keyword evidence="6 9" id="KW-0418">Kinase</keyword>
<name>A0A1Y6BLP4_9NEIS</name>
<comment type="subcellular location">
    <subcellularLocation>
        <location evidence="9">Cytoplasm</location>
    </subcellularLocation>
</comment>
<dbReference type="PROSITE" id="PS01075">
    <property type="entry name" value="ACETATE_KINASE_1"/>
    <property type="match status" value="1"/>
</dbReference>
<dbReference type="PIRSF" id="PIRSF000722">
    <property type="entry name" value="Acetate_prop_kin"/>
    <property type="match status" value="1"/>
</dbReference>
<dbReference type="PANTHER" id="PTHR21060">
    <property type="entry name" value="ACETATE KINASE"/>
    <property type="match status" value="1"/>
</dbReference>
<feature type="binding site" evidence="9">
    <location>
        <position position="16"/>
    </location>
    <ligand>
        <name>ATP</name>
        <dbReference type="ChEBI" id="CHEBI:30616"/>
    </ligand>
</feature>
<keyword evidence="12" id="KW-1185">Reference proteome</keyword>
<dbReference type="UniPathway" id="UPA00340">
    <property type="reaction ID" value="UER00458"/>
</dbReference>
<evidence type="ECO:0000256" key="2">
    <source>
        <dbReference type="ARBA" id="ARBA00022490"/>
    </source>
</evidence>
<evidence type="ECO:0000256" key="7">
    <source>
        <dbReference type="ARBA" id="ARBA00022840"/>
    </source>
</evidence>
<feature type="site" description="Transition state stabilizer" evidence="9">
    <location>
        <position position="176"/>
    </location>
</feature>
<feature type="binding site" evidence="9">
    <location>
        <position position="9"/>
    </location>
    <ligand>
        <name>Mg(2+)</name>
        <dbReference type="ChEBI" id="CHEBI:18420"/>
    </ligand>
</feature>
<feature type="binding site" evidence="9">
    <location>
        <begin position="279"/>
        <end position="281"/>
    </location>
    <ligand>
        <name>ATP</name>
        <dbReference type="ChEBI" id="CHEBI:30616"/>
    </ligand>
</feature>
<dbReference type="STRING" id="1123014.SAMN02745746_01738"/>
<dbReference type="PRINTS" id="PR00471">
    <property type="entry name" value="ACETATEKNASE"/>
</dbReference>
<dbReference type="GO" id="GO:0000287">
    <property type="term" value="F:magnesium ion binding"/>
    <property type="evidence" value="ECO:0007669"/>
    <property type="project" value="UniProtKB-UniRule"/>
</dbReference>
<comment type="cofactor">
    <cofactor evidence="9">
        <name>Mg(2+)</name>
        <dbReference type="ChEBI" id="CHEBI:18420"/>
    </cofactor>
    <cofactor evidence="9">
        <name>Mn(2+)</name>
        <dbReference type="ChEBI" id="CHEBI:29035"/>
    </cofactor>
    <text evidence="9">Mg(2+). Can also accept Mn(2+).</text>
</comment>
<dbReference type="PROSITE" id="PS01076">
    <property type="entry name" value="ACETATE_KINASE_2"/>
    <property type="match status" value="1"/>
</dbReference>
<dbReference type="InterPro" id="IPR043129">
    <property type="entry name" value="ATPase_NBD"/>
</dbReference>
<evidence type="ECO:0000256" key="6">
    <source>
        <dbReference type="ARBA" id="ARBA00022777"/>
    </source>
</evidence>
<comment type="function">
    <text evidence="9">Catalyzes the formation of acetyl phosphate from acetate and ATP. Can also catalyze the reverse reaction.</text>
</comment>
<feature type="binding site" evidence="9">
    <location>
        <position position="381"/>
    </location>
    <ligand>
        <name>Mg(2+)</name>
        <dbReference type="ChEBI" id="CHEBI:18420"/>
    </ligand>
</feature>
<feature type="active site" description="Proton donor/acceptor" evidence="9">
    <location>
        <position position="144"/>
    </location>
</feature>
<comment type="catalytic activity">
    <reaction evidence="9">
        <text>acetate + ATP = acetyl phosphate + ADP</text>
        <dbReference type="Rhea" id="RHEA:11352"/>
        <dbReference type="ChEBI" id="CHEBI:22191"/>
        <dbReference type="ChEBI" id="CHEBI:30089"/>
        <dbReference type="ChEBI" id="CHEBI:30616"/>
        <dbReference type="ChEBI" id="CHEBI:456216"/>
        <dbReference type="EC" id="2.7.2.1"/>
    </reaction>
</comment>
<evidence type="ECO:0000256" key="9">
    <source>
        <dbReference type="HAMAP-Rule" id="MF_00020"/>
    </source>
</evidence>
<keyword evidence="2 9" id="KW-0963">Cytoplasm</keyword>
<evidence type="ECO:0000256" key="4">
    <source>
        <dbReference type="ARBA" id="ARBA00022723"/>
    </source>
</evidence>
<feature type="binding site" evidence="9">
    <location>
        <position position="87"/>
    </location>
    <ligand>
        <name>substrate</name>
    </ligand>
</feature>
<comment type="pathway">
    <text evidence="9">Metabolic intermediate biosynthesis; acetyl-CoA biosynthesis; acetyl-CoA from acetate: step 1/2.</text>
</comment>
<gene>
    <name evidence="9" type="primary">ackA</name>
    <name evidence="11" type="ORF">SAMN02745746_01738</name>
</gene>
<sequence length="400" mass="42313">MSSSILVINCGSSSLKFALLDTTTQHASLTGLAEKLGLDDAQITFKYHGEKTVQTLAEGNHAAAMRAILAQLQERGLFDSVQAIGHRVVHGGERFKASTLIDDEVIAAIEDCARLAPLHNPAHVLGIRTAIACFPGLPQVAVFDTAFHQSMPQRAYLYPVPMALYREHGVRRYGFHGTSYRFVSAEAARMLGKPLEDIAVVCAHLGNGASAAAILGGKSVDTTMGLTPLEGLVMGTRSGDVDPGLFGYLASELKLDVNGITELLNKQSGLLGLSELSNDCRELEDAAMAGDGAAQLALEVFSYRLAKQIAALTVALGRLDAVLFTGGIGENSSYLRERVVKLLGFLGLQLDADANQRCVRGQAGCITVPGSVPALVINTNEELMIALDTAALATPATLTR</sequence>
<dbReference type="SUPFAM" id="SSF53067">
    <property type="entry name" value="Actin-like ATPase domain"/>
    <property type="match status" value="2"/>
</dbReference>
<keyword evidence="4 9" id="KW-0479">Metal-binding</keyword>
<proteinExistence type="inferred from homology"/>
<feature type="binding site" evidence="9">
    <location>
        <begin position="327"/>
        <end position="331"/>
    </location>
    <ligand>
        <name>ATP</name>
        <dbReference type="ChEBI" id="CHEBI:30616"/>
    </ligand>
</feature>
<keyword evidence="3 9" id="KW-0808">Transferase</keyword>
<dbReference type="EMBL" id="FXAG01000007">
    <property type="protein sequence ID" value="SMF18050.1"/>
    <property type="molecule type" value="Genomic_DNA"/>
</dbReference>
<reference evidence="12" key="1">
    <citation type="submission" date="2017-04" db="EMBL/GenBank/DDBJ databases">
        <authorList>
            <person name="Varghese N."/>
            <person name="Submissions S."/>
        </authorList>
    </citation>
    <scope>NUCLEOTIDE SEQUENCE [LARGE SCALE GENOMIC DNA]</scope>
    <source>
        <strain evidence="12">DSM 22618</strain>
    </source>
</reference>
<dbReference type="GO" id="GO:0006085">
    <property type="term" value="P:acetyl-CoA biosynthetic process"/>
    <property type="evidence" value="ECO:0007669"/>
    <property type="project" value="UniProtKB-UniRule"/>
</dbReference>
<keyword evidence="7 9" id="KW-0067">ATP-binding</keyword>
<evidence type="ECO:0000256" key="1">
    <source>
        <dbReference type="ARBA" id="ARBA00008748"/>
    </source>
</evidence>
<dbReference type="PANTHER" id="PTHR21060:SF21">
    <property type="entry name" value="ACETATE KINASE"/>
    <property type="match status" value="1"/>
</dbReference>
<dbReference type="Pfam" id="PF00871">
    <property type="entry name" value="Acetate_kinase"/>
    <property type="match status" value="1"/>
</dbReference>
<dbReference type="NCBIfam" id="TIGR00016">
    <property type="entry name" value="ackA"/>
    <property type="match status" value="1"/>
</dbReference>
<dbReference type="CDD" id="cd24010">
    <property type="entry name" value="ASKHA_NBD_AcK_PK"/>
    <property type="match status" value="1"/>
</dbReference>
<dbReference type="AlphaFoldDB" id="A0A1Y6BLP4"/>
<feature type="binding site" evidence="9">
    <location>
        <begin position="204"/>
        <end position="208"/>
    </location>
    <ligand>
        <name>ATP</name>
        <dbReference type="ChEBI" id="CHEBI:30616"/>
    </ligand>
</feature>
<protein>
    <recommendedName>
        <fullName evidence="9">Acetate kinase</fullName>
        <ecNumber evidence="9">2.7.2.1</ecNumber>
    </recommendedName>
    <alternativeName>
        <fullName evidence="9">Acetokinase</fullName>
    </alternativeName>
</protein>
<evidence type="ECO:0000313" key="12">
    <source>
        <dbReference type="Proteomes" id="UP000192920"/>
    </source>
</evidence>
<evidence type="ECO:0000256" key="3">
    <source>
        <dbReference type="ARBA" id="ARBA00022679"/>
    </source>
</evidence>
<evidence type="ECO:0000256" key="8">
    <source>
        <dbReference type="ARBA" id="ARBA00022842"/>
    </source>
</evidence>
<dbReference type="EC" id="2.7.2.1" evidence="9"/>